<feature type="transmembrane region" description="Helical" evidence="7">
    <location>
        <begin position="287"/>
        <end position="311"/>
    </location>
</feature>
<dbReference type="STRING" id="1432307.W9C7L7"/>
<dbReference type="PANTHER" id="PTHR45649:SF27">
    <property type="entry name" value="CHOLINE TRANSPORTER (EUROFUNG)"/>
    <property type="match status" value="1"/>
</dbReference>
<dbReference type="InterPro" id="IPR002293">
    <property type="entry name" value="AA/rel_permease1"/>
</dbReference>
<feature type="transmembrane region" description="Helical" evidence="7">
    <location>
        <begin position="208"/>
        <end position="227"/>
    </location>
</feature>
<proteinExistence type="predicted"/>
<sequence length="1158" mass="127876">MIDPKEPTLCDFSPNSSTYKSEKATMTDRKNHSHLAEVNETGHVQEVERNFSLLSICSVGLVTGNTWAALGGSIAIAIYNGGPPGVLYEFIAVSMFYWLVAASLAELASSMPSSAGVYHWASITPGPKYGRICGWFAGWWNTFAWICGAATMSSIASNVAVAMYGLYHPDYIVARWHIFIGYIIVTWIACSIVLFANRALPMINNIGLAFILGGVFITIVVCVVMPSGTGHATHSFVWADWANDTGYSSNGFVFLAGMLNGAYAVGTPDCVSHLAEEIPNPKRNIPLAIGAQMSIGFITAFAYTIAIFYSITDLDTVLAAPFFPLTQIYLQATGSTAGTTGLLFAIFFPIFCTLIGTYITAGRCLWTLARDDAVPFSNWLHIIHPRHKNPFNATIACGLCSTILGAIYVGSSTAFNAFVGSFVVLLTLSYLASILPFILTGRFTRSSKAPGPYNNKMVPGWFVMGNIVGYTINIISCAYIIVFVVIYCFPYATPFDAASMNYSSLIAGALSIAAALWWVVKGNTYVGPQASIHGNQESDISTVALCTKPRLPGDAAIEFMKTSGMVPDGIVYDKGMDAFVSTSVASEEEEKIKRFWSDTTEDSRKLCKAITKLHEKLAEKDPKSGKLDFRQGTWEQVMKEFNKTLEFYKAQRKSGKKLGKVFDSFQKLGENAEIFEQWLQLLSNGDYGSGVCGAFKIILGAATILRNIDQTIYEMLQKIPEEIGHAQRYLKIYSDVNGVKLVQKTALLFSAVLNALEEIIILLTKGRGKKFFKAIIFGEKYGSKIMECLKRVQTLSKELDKEATTCDRVRLQQMDGDIHAIKSLLSGDLKEGFHKFKQRLSGNMHQFFISNPSLDPHTRRPQLDCLTSSQPPHHKSRPKRVKSGITGSLPSISELIEMMGYDNSQPFGDIKTCQLERENLSLDDKDRVSHIAKSEKFTSWLFNTDKSGSLLILGNMSENQAFISPLSYFSAELSQIYAQSDSTATLSFFCGLHSDSFNPRDNARGMINSLLGQLLSHDRLGKCFDLQFMNERLLTQFKDDSVEALCCIFANLVKQIKESVVLFCFIDTINLYGTRARVIENATVMRMITKLVRDLNKPSKKSNTNGNQKMRVIVKVLVTDPGNNCGVEEFFEDEEQYLVEEYIDGNSQGVVVMDGLGP</sequence>
<protein>
    <recommendedName>
        <fullName evidence="10">Choline transport protein</fullName>
    </recommendedName>
</protein>
<feature type="transmembrane region" description="Helical" evidence="7">
    <location>
        <begin position="85"/>
        <end position="105"/>
    </location>
</feature>
<evidence type="ECO:0000256" key="5">
    <source>
        <dbReference type="ARBA" id="ARBA00023136"/>
    </source>
</evidence>
<dbReference type="GO" id="GO:0022857">
    <property type="term" value="F:transmembrane transporter activity"/>
    <property type="evidence" value="ECO:0007669"/>
    <property type="project" value="InterPro"/>
</dbReference>
<feature type="transmembrane region" description="Helical" evidence="7">
    <location>
        <begin position="460"/>
        <end position="487"/>
    </location>
</feature>
<dbReference type="GO" id="GO:0006865">
    <property type="term" value="P:amino acid transport"/>
    <property type="evidence" value="ECO:0007669"/>
    <property type="project" value="InterPro"/>
</dbReference>
<dbReference type="AlphaFoldDB" id="W9C7L7"/>
<evidence type="ECO:0000313" key="9">
    <source>
        <dbReference type="Proteomes" id="UP000019487"/>
    </source>
</evidence>
<feature type="compositionally biased region" description="Basic residues" evidence="6">
    <location>
        <begin position="872"/>
        <end position="882"/>
    </location>
</feature>
<gene>
    <name evidence="8" type="ORF">SBOR_9031</name>
</gene>
<evidence type="ECO:0000313" key="8">
    <source>
        <dbReference type="EMBL" id="ESZ90580.1"/>
    </source>
</evidence>
<feature type="transmembrane region" description="Helical" evidence="7">
    <location>
        <begin position="417"/>
        <end position="439"/>
    </location>
</feature>
<feature type="transmembrane region" description="Helical" evidence="7">
    <location>
        <begin position="176"/>
        <end position="196"/>
    </location>
</feature>
<feature type="transmembrane region" description="Helical" evidence="7">
    <location>
        <begin position="499"/>
        <end position="520"/>
    </location>
</feature>
<dbReference type="PROSITE" id="PS00218">
    <property type="entry name" value="AMINO_ACID_PERMEASE_1"/>
    <property type="match status" value="1"/>
</dbReference>
<keyword evidence="9" id="KW-1185">Reference proteome</keyword>
<keyword evidence="5 7" id="KW-0472">Membrane</keyword>
<keyword evidence="4 7" id="KW-1133">Transmembrane helix</keyword>
<dbReference type="EMBL" id="AYSA01000603">
    <property type="protein sequence ID" value="ESZ90580.1"/>
    <property type="molecule type" value="Genomic_DNA"/>
</dbReference>
<comment type="subcellular location">
    <subcellularLocation>
        <location evidence="1">Membrane</location>
        <topology evidence="1">Multi-pass membrane protein</topology>
    </subcellularLocation>
</comment>
<keyword evidence="2" id="KW-0813">Transport</keyword>
<evidence type="ECO:0000256" key="4">
    <source>
        <dbReference type="ARBA" id="ARBA00022989"/>
    </source>
</evidence>
<keyword evidence="3 7" id="KW-0812">Transmembrane</keyword>
<reference evidence="8 9" key="1">
    <citation type="journal article" date="2014" name="Genome Announc.">
        <title>Draft genome sequence of Sclerotinia borealis, a psychrophilic plant pathogenic fungus.</title>
        <authorList>
            <person name="Mardanov A.V."/>
            <person name="Beletsky A.V."/>
            <person name="Kadnikov V.V."/>
            <person name="Ignatov A.N."/>
            <person name="Ravin N.V."/>
        </authorList>
    </citation>
    <scope>NUCLEOTIDE SEQUENCE [LARGE SCALE GENOMIC DNA]</scope>
    <source>
        <strain evidence="9">F-4157</strain>
    </source>
</reference>
<dbReference type="Gene3D" id="1.20.1740.10">
    <property type="entry name" value="Amino acid/polyamine transporter I"/>
    <property type="match status" value="1"/>
</dbReference>
<dbReference type="PANTHER" id="PTHR45649">
    <property type="entry name" value="AMINO-ACID PERMEASE BAT1"/>
    <property type="match status" value="1"/>
</dbReference>
<dbReference type="Proteomes" id="UP000019487">
    <property type="component" value="Unassembled WGS sequence"/>
</dbReference>
<dbReference type="HOGENOM" id="CLU_275587_0_0_1"/>
<dbReference type="Pfam" id="PF13520">
    <property type="entry name" value="AA_permease_2"/>
    <property type="match status" value="1"/>
</dbReference>
<feature type="transmembrane region" description="Helical" evidence="7">
    <location>
        <begin position="342"/>
        <end position="361"/>
    </location>
</feature>
<evidence type="ECO:0000256" key="3">
    <source>
        <dbReference type="ARBA" id="ARBA00022692"/>
    </source>
</evidence>
<dbReference type="OrthoDB" id="3900342at2759"/>
<feature type="transmembrane region" description="Helical" evidence="7">
    <location>
        <begin position="391"/>
        <end position="411"/>
    </location>
</feature>
<accession>W9C7L7</accession>
<evidence type="ECO:0008006" key="10">
    <source>
        <dbReference type="Google" id="ProtNLM"/>
    </source>
</evidence>
<dbReference type="InterPro" id="IPR004840">
    <property type="entry name" value="Amino_acid_permease_CS"/>
</dbReference>
<organism evidence="8 9">
    <name type="scientific">Sclerotinia borealis (strain F-4128)</name>
    <dbReference type="NCBI Taxonomy" id="1432307"/>
    <lineage>
        <taxon>Eukaryota</taxon>
        <taxon>Fungi</taxon>
        <taxon>Dikarya</taxon>
        <taxon>Ascomycota</taxon>
        <taxon>Pezizomycotina</taxon>
        <taxon>Leotiomycetes</taxon>
        <taxon>Helotiales</taxon>
        <taxon>Sclerotiniaceae</taxon>
        <taxon>Sclerotinia</taxon>
    </lineage>
</organism>
<name>W9C7L7_SCLBF</name>
<evidence type="ECO:0000256" key="1">
    <source>
        <dbReference type="ARBA" id="ARBA00004141"/>
    </source>
</evidence>
<feature type="transmembrane region" description="Helical" evidence="7">
    <location>
        <begin position="138"/>
        <end position="164"/>
    </location>
</feature>
<comment type="caution">
    <text evidence="8">The sequence shown here is derived from an EMBL/GenBank/DDBJ whole genome shotgun (WGS) entry which is preliminary data.</text>
</comment>
<evidence type="ECO:0000256" key="2">
    <source>
        <dbReference type="ARBA" id="ARBA00022448"/>
    </source>
</evidence>
<evidence type="ECO:0000256" key="7">
    <source>
        <dbReference type="SAM" id="Phobius"/>
    </source>
</evidence>
<feature type="region of interest" description="Disordered" evidence="6">
    <location>
        <begin position="865"/>
        <end position="884"/>
    </location>
</feature>
<feature type="transmembrane region" description="Helical" evidence="7">
    <location>
        <begin position="53"/>
        <end position="79"/>
    </location>
</feature>
<dbReference type="GO" id="GO:0016020">
    <property type="term" value="C:membrane"/>
    <property type="evidence" value="ECO:0007669"/>
    <property type="project" value="UniProtKB-SubCell"/>
</dbReference>
<evidence type="ECO:0000256" key="6">
    <source>
        <dbReference type="SAM" id="MobiDB-lite"/>
    </source>
</evidence>